<organism evidence="13 14">
    <name type="scientific">Paenibacillus protaetiae</name>
    <dbReference type="NCBI Taxonomy" id="2509456"/>
    <lineage>
        <taxon>Bacteria</taxon>
        <taxon>Bacillati</taxon>
        <taxon>Bacillota</taxon>
        <taxon>Bacilli</taxon>
        <taxon>Bacillales</taxon>
        <taxon>Paenibacillaceae</taxon>
        <taxon>Paenibacillus</taxon>
    </lineage>
</organism>
<dbReference type="CDD" id="cd00754">
    <property type="entry name" value="Ubl_MoaD"/>
    <property type="match status" value="1"/>
</dbReference>
<evidence type="ECO:0000256" key="3">
    <source>
        <dbReference type="ARBA" id="ARBA00011950"/>
    </source>
</evidence>
<evidence type="ECO:0000313" key="13">
    <source>
        <dbReference type="EMBL" id="QAY65084.1"/>
    </source>
</evidence>
<dbReference type="AlphaFoldDB" id="A0A4P6EQG9"/>
<protein>
    <recommendedName>
        <fullName evidence="4">Molybdopterin synthase catalytic subunit</fullName>
        <ecNumber evidence="3">2.8.1.12</ecNumber>
    </recommendedName>
    <alternativeName>
        <fullName evidence="10">MPT synthase subunit 2</fullName>
    </alternativeName>
    <alternativeName>
        <fullName evidence="8">Molybdenum cofactor biosynthesis protein E</fullName>
    </alternativeName>
    <alternativeName>
        <fullName evidence="9">Molybdopterin-converting factor large subunit</fullName>
    </alternativeName>
    <alternativeName>
        <fullName evidence="11">Molybdopterin-converting factor subunit 2</fullName>
    </alternativeName>
</protein>
<dbReference type="PANTHER" id="PTHR23404">
    <property type="entry name" value="MOLYBDOPTERIN SYNTHASE RELATED"/>
    <property type="match status" value="1"/>
</dbReference>
<dbReference type="EMBL" id="CP035492">
    <property type="protein sequence ID" value="QAY65084.1"/>
    <property type="molecule type" value="Genomic_DNA"/>
</dbReference>
<dbReference type="InterPro" id="IPR003448">
    <property type="entry name" value="Mopterin_biosynth_MoaE"/>
</dbReference>
<evidence type="ECO:0000256" key="11">
    <source>
        <dbReference type="ARBA" id="ARBA00032474"/>
    </source>
</evidence>
<proteinExistence type="inferred from homology"/>
<dbReference type="OrthoDB" id="9803224at2"/>
<comment type="catalytic activity">
    <reaction evidence="12">
        <text>2 [molybdopterin-synthase sulfur-carrier protein]-C-terminal-Gly-aminoethanethioate + cyclic pyranopterin phosphate + H2O = molybdopterin + 2 [molybdopterin-synthase sulfur-carrier protein]-C-terminal Gly-Gly + 2 H(+)</text>
        <dbReference type="Rhea" id="RHEA:26333"/>
        <dbReference type="Rhea" id="RHEA-COMP:12202"/>
        <dbReference type="Rhea" id="RHEA-COMP:19907"/>
        <dbReference type="ChEBI" id="CHEBI:15377"/>
        <dbReference type="ChEBI" id="CHEBI:15378"/>
        <dbReference type="ChEBI" id="CHEBI:58698"/>
        <dbReference type="ChEBI" id="CHEBI:59648"/>
        <dbReference type="ChEBI" id="CHEBI:90778"/>
        <dbReference type="ChEBI" id="CHEBI:232372"/>
        <dbReference type="EC" id="2.8.1.12"/>
    </reaction>
</comment>
<comment type="pathway">
    <text evidence="1">Cofactor biosynthesis; molybdopterin biosynthesis.</text>
</comment>
<evidence type="ECO:0000256" key="12">
    <source>
        <dbReference type="ARBA" id="ARBA00049878"/>
    </source>
</evidence>
<dbReference type="CDD" id="cd00756">
    <property type="entry name" value="MoaE"/>
    <property type="match status" value="1"/>
</dbReference>
<dbReference type="FunFam" id="3.90.1170.40:FF:000003">
    <property type="entry name" value="Molybdopterin converting factor subunit 2"/>
    <property type="match status" value="1"/>
</dbReference>
<dbReference type="Proteomes" id="UP000293568">
    <property type="component" value="Chromosome"/>
</dbReference>
<dbReference type="Pfam" id="PF02597">
    <property type="entry name" value="ThiS"/>
    <property type="match status" value="1"/>
</dbReference>
<dbReference type="Gene3D" id="3.10.20.30">
    <property type="match status" value="1"/>
</dbReference>
<evidence type="ECO:0000256" key="1">
    <source>
        <dbReference type="ARBA" id="ARBA00005046"/>
    </source>
</evidence>
<dbReference type="SUPFAM" id="SSF54690">
    <property type="entry name" value="Molybdopterin synthase subunit MoaE"/>
    <property type="match status" value="1"/>
</dbReference>
<evidence type="ECO:0000256" key="5">
    <source>
        <dbReference type="ARBA" id="ARBA00022679"/>
    </source>
</evidence>
<dbReference type="InterPro" id="IPR036563">
    <property type="entry name" value="MoaE_sf"/>
</dbReference>
<dbReference type="InterPro" id="IPR012675">
    <property type="entry name" value="Beta-grasp_dom_sf"/>
</dbReference>
<comment type="subunit">
    <text evidence="7">Heterotetramer of 2 MoaD subunits and 2 MoaE subunits. Also stable as homodimer. The enzyme changes between these two forms during catalysis.</text>
</comment>
<gene>
    <name evidence="13" type="ORF">ET464_00455</name>
</gene>
<comment type="similarity">
    <text evidence="2">Belongs to the MoaE family.</text>
</comment>
<dbReference type="SUPFAM" id="SSF54285">
    <property type="entry name" value="MoaD/ThiS"/>
    <property type="match status" value="1"/>
</dbReference>
<evidence type="ECO:0000256" key="4">
    <source>
        <dbReference type="ARBA" id="ARBA00013858"/>
    </source>
</evidence>
<evidence type="ECO:0000313" key="14">
    <source>
        <dbReference type="Proteomes" id="UP000293568"/>
    </source>
</evidence>
<name>A0A4P6EQG9_9BACL</name>
<dbReference type="InterPro" id="IPR003749">
    <property type="entry name" value="ThiS/MoaD-like"/>
</dbReference>
<dbReference type="KEGG" id="pprt:ET464_00455"/>
<dbReference type="Pfam" id="PF02391">
    <property type="entry name" value="MoaE"/>
    <property type="match status" value="1"/>
</dbReference>
<evidence type="ECO:0000256" key="7">
    <source>
        <dbReference type="ARBA" id="ARBA00026066"/>
    </source>
</evidence>
<evidence type="ECO:0000256" key="8">
    <source>
        <dbReference type="ARBA" id="ARBA00029745"/>
    </source>
</evidence>
<evidence type="ECO:0000256" key="9">
    <source>
        <dbReference type="ARBA" id="ARBA00030407"/>
    </source>
</evidence>
<dbReference type="GO" id="GO:0030366">
    <property type="term" value="F:molybdopterin synthase activity"/>
    <property type="evidence" value="ECO:0007669"/>
    <property type="project" value="UniProtKB-EC"/>
</dbReference>
<keyword evidence="14" id="KW-1185">Reference proteome</keyword>
<evidence type="ECO:0000256" key="2">
    <source>
        <dbReference type="ARBA" id="ARBA00005426"/>
    </source>
</evidence>
<evidence type="ECO:0000256" key="10">
    <source>
        <dbReference type="ARBA" id="ARBA00030781"/>
    </source>
</evidence>
<dbReference type="EC" id="2.8.1.12" evidence="3"/>
<reference evidence="13 14" key="1">
    <citation type="submission" date="2019-01" db="EMBL/GenBank/DDBJ databases">
        <title>Genome sequencing of strain FW100M-2.</title>
        <authorList>
            <person name="Heo J."/>
            <person name="Kim S.-J."/>
            <person name="Kim J.-S."/>
            <person name="Hong S.-B."/>
            <person name="Kwon S.-W."/>
        </authorList>
    </citation>
    <scope>NUCLEOTIDE SEQUENCE [LARGE SCALE GENOMIC DNA]</scope>
    <source>
        <strain evidence="13 14">FW100M-2</strain>
    </source>
</reference>
<dbReference type="Gene3D" id="3.90.1170.40">
    <property type="entry name" value="Molybdopterin biosynthesis MoaE subunit"/>
    <property type="match status" value="1"/>
</dbReference>
<dbReference type="RefSeq" id="WP_129437272.1">
    <property type="nucleotide sequence ID" value="NZ_CP035492.1"/>
</dbReference>
<evidence type="ECO:0000256" key="6">
    <source>
        <dbReference type="ARBA" id="ARBA00023150"/>
    </source>
</evidence>
<sequence length="246" mass="26898">MTYNWSIQLFAGLAERFGTSAITVETADGSMAVSDLKKRLAEAYPEHAALLGASFIARNHMYASDDTVILASDELAMLPPVSGGEPGPSEEDSGKGRRYVLTTGNIGADEVLAKVIVPEHGASIAFVGTTREWTAGKRTLRLSYEAYEPMAVRTMEQIGEEIAERWPGALCAITHRLGEVGIAETSVVIAVSAPHRAACYEASRYAIERLKQIVPIWKKEIWEDGSEWVGHQNGPWNPTVPLEHYE</sequence>
<keyword evidence="5" id="KW-0808">Transferase</keyword>
<keyword evidence="6" id="KW-0501">Molybdenum cofactor biosynthesis</keyword>
<dbReference type="GO" id="GO:0006777">
    <property type="term" value="P:Mo-molybdopterin cofactor biosynthetic process"/>
    <property type="evidence" value="ECO:0007669"/>
    <property type="project" value="UniProtKB-KW"/>
</dbReference>
<dbReference type="InterPro" id="IPR016155">
    <property type="entry name" value="Mopterin_synth/thiamin_S_b"/>
</dbReference>
<accession>A0A4P6EQG9</accession>